<dbReference type="InterPro" id="IPR037402">
    <property type="entry name" value="YidZ_PBP2"/>
</dbReference>
<dbReference type="SUPFAM" id="SSF46785">
    <property type="entry name" value="Winged helix' DNA-binding domain"/>
    <property type="match status" value="1"/>
</dbReference>
<dbReference type="EMBL" id="CP001678">
    <property type="protein sequence ID" value="ACT59030.1"/>
    <property type="molecule type" value="Genomic_DNA"/>
</dbReference>
<dbReference type="HOGENOM" id="CLU_039613_39_0_5"/>
<dbReference type="OrthoDB" id="9774011at2"/>
<sequence>MDKKFDLNLLNTFDALWRERNVTRAARRLNVTQPAVSNALSRLRETFGDELFIRTPSGVDPTERCSEIAIDVREALRHVERTLASHDSFDPTVSERTFRIGAMDYFDHVVLPPLMEDLRKKAPRVDLRISPVKLGETYDALDSGDLDFLFFSGTEPPKRINFSPMLEEKFVLIMRANHPKMCQEMTLDAYADLTHIVFSTRGDSHTRIDDLLAENGLRRRVALTSSHHTSIAETVRDTDMVALSPSRLAHRYVHRGGLIAVQPPVEFPHFHLRLYWSRRLNSDPGAMWLRNILGDVCKNSPVYVPPTKDDICAIPTAQ</sequence>
<dbReference type="Gene3D" id="1.10.10.10">
    <property type="entry name" value="Winged helix-like DNA-binding domain superfamily/Winged helix DNA-binding domain"/>
    <property type="match status" value="1"/>
</dbReference>
<organism evidence="6 7">
    <name type="scientific">Hirschia baltica (strain ATCC 49814 / DSM 5838 / IFAM 1418)</name>
    <dbReference type="NCBI Taxonomy" id="582402"/>
    <lineage>
        <taxon>Bacteria</taxon>
        <taxon>Pseudomonadati</taxon>
        <taxon>Pseudomonadota</taxon>
        <taxon>Alphaproteobacteria</taxon>
        <taxon>Hyphomonadales</taxon>
        <taxon>Hyphomonadaceae</taxon>
        <taxon>Hirschia</taxon>
    </lineage>
</organism>
<evidence type="ECO:0000256" key="2">
    <source>
        <dbReference type="ARBA" id="ARBA00023015"/>
    </source>
</evidence>
<dbReference type="KEGG" id="hba:Hbal_1338"/>
<dbReference type="PROSITE" id="PS50931">
    <property type="entry name" value="HTH_LYSR"/>
    <property type="match status" value="1"/>
</dbReference>
<keyword evidence="7" id="KW-1185">Reference proteome</keyword>
<dbReference type="GO" id="GO:0003677">
    <property type="term" value="F:DNA binding"/>
    <property type="evidence" value="ECO:0007669"/>
    <property type="project" value="UniProtKB-KW"/>
</dbReference>
<evidence type="ECO:0000256" key="4">
    <source>
        <dbReference type="ARBA" id="ARBA00023163"/>
    </source>
</evidence>
<dbReference type="Pfam" id="PF03466">
    <property type="entry name" value="LysR_substrate"/>
    <property type="match status" value="1"/>
</dbReference>
<name>C6XIT5_HIRBI</name>
<reference evidence="7" key="1">
    <citation type="journal article" date="2011" name="J. Bacteriol.">
        <title>Genome sequences of eight morphologically diverse alphaproteobacteria.</title>
        <authorList>
            <consortium name="US DOE Joint Genome Institute"/>
            <person name="Brown P.J."/>
            <person name="Kysela D.T."/>
            <person name="Buechlein A."/>
            <person name="Hemmerich C."/>
            <person name="Brun Y.V."/>
        </authorList>
    </citation>
    <scope>NUCLEOTIDE SEQUENCE [LARGE SCALE GENOMIC DNA]</scope>
    <source>
        <strain evidence="7">ATCC 49814 / DSM 5838 / IFAM 1418</strain>
    </source>
</reference>
<dbReference type="InterPro" id="IPR050389">
    <property type="entry name" value="LysR-type_TF"/>
</dbReference>
<dbReference type="Gene3D" id="3.40.190.10">
    <property type="entry name" value="Periplasmic binding protein-like II"/>
    <property type="match status" value="2"/>
</dbReference>
<dbReference type="AlphaFoldDB" id="C6XIT5"/>
<keyword evidence="3" id="KW-0238">DNA-binding</keyword>
<evidence type="ECO:0000259" key="5">
    <source>
        <dbReference type="PROSITE" id="PS50931"/>
    </source>
</evidence>
<dbReference type="PRINTS" id="PR00039">
    <property type="entry name" value="HTHLYSR"/>
</dbReference>
<dbReference type="Proteomes" id="UP000002745">
    <property type="component" value="Chromosome"/>
</dbReference>
<comment type="similarity">
    <text evidence="1">Belongs to the LysR transcriptional regulatory family.</text>
</comment>
<dbReference type="CDD" id="cd08417">
    <property type="entry name" value="PBP2_Nitroaromatics_like"/>
    <property type="match status" value="1"/>
</dbReference>
<dbReference type="GO" id="GO:0003700">
    <property type="term" value="F:DNA-binding transcription factor activity"/>
    <property type="evidence" value="ECO:0007669"/>
    <property type="project" value="InterPro"/>
</dbReference>
<dbReference type="InterPro" id="IPR005119">
    <property type="entry name" value="LysR_subst-bd"/>
</dbReference>
<dbReference type="RefSeq" id="WP_015827180.1">
    <property type="nucleotide sequence ID" value="NC_012982.1"/>
</dbReference>
<dbReference type="PANTHER" id="PTHR30118">
    <property type="entry name" value="HTH-TYPE TRANSCRIPTIONAL REGULATOR LEUO-RELATED"/>
    <property type="match status" value="1"/>
</dbReference>
<dbReference type="InterPro" id="IPR036388">
    <property type="entry name" value="WH-like_DNA-bd_sf"/>
</dbReference>
<accession>C6XIT5</accession>
<evidence type="ECO:0000313" key="6">
    <source>
        <dbReference type="EMBL" id="ACT59030.1"/>
    </source>
</evidence>
<feature type="domain" description="HTH lysR-type" evidence="5">
    <location>
        <begin position="5"/>
        <end position="62"/>
    </location>
</feature>
<keyword evidence="2" id="KW-0805">Transcription regulation</keyword>
<dbReference type="Pfam" id="PF00126">
    <property type="entry name" value="HTH_1"/>
    <property type="match status" value="1"/>
</dbReference>
<dbReference type="PANTHER" id="PTHR30118:SF15">
    <property type="entry name" value="TRANSCRIPTIONAL REGULATORY PROTEIN"/>
    <property type="match status" value="1"/>
</dbReference>
<evidence type="ECO:0000313" key="7">
    <source>
        <dbReference type="Proteomes" id="UP000002745"/>
    </source>
</evidence>
<dbReference type="InterPro" id="IPR000847">
    <property type="entry name" value="LysR_HTH_N"/>
</dbReference>
<evidence type="ECO:0000256" key="1">
    <source>
        <dbReference type="ARBA" id="ARBA00009437"/>
    </source>
</evidence>
<keyword evidence="4" id="KW-0804">Transcription</keyword>
<dbReference type="STRING" id="582402.Hbal_1338"/>
<protein>
    <submittedName>
        <fullName evidence="6">Transcriptional regulator, LysR family</fullName>
    </submittedName>
</protein>
<dbReference type="InterPro" id="IPR036390">
    <property type="entry name" value="WH_DNA-bd_sf"/>
</dbReference>
<evidence type="ECO:0000256" key="3">
    <source>
        <dbReference type="ARBA" id="ARBA00023125"/>
    </source>
</evidence>
<dbReference type="eggNOG" id="COG0583">
    <property type="taxonomic scope" value="Bacteria"/>
</dbReference>
<dbReference type="SUPFAM" id="SSF53850">
    <property type="entry name" value="Periplasmic binding protein-like II"/>
    <property type="match status" value="1"/>
</dbReference>
<gene>
    <name evidence="6" type="ordered locus">Hbal_1338</name>
</gene>
<proteinExistence type="inferred from homology"/>